<dbReference type="GO" id="GO:0006635">
    <property type="term" value="P:fatty acid beta-oxidation"/>
    <property type="evidence" value="ECO:0007669"/>
    <property type="project" value="TreeGrafter"/>
</dbReference>
<evidence type="ECO:0000313" key="5">
    <source>
        <dbReference type="Proteomes" id="UP000199727"/>
    </source>
</evidence>
<dbReference type="Proteomes" id="UP000199727">
    <property type="component" value="Unassembled WGS sequence"/>
</dbReference>
<evidence type="ECO:0000313" key="4">
    <source>
        <dbReference type="EMBL" id="OXG29942.1"/>
    </source>
</evidence>
<protein>
    <submittedName>
        <fullName evidence="4">Methylglutaconyl-CoA hydratase</fullName>
    </submittedName>
</protein>
<evidence type="ECO:0000256" key="3">
    <source>
        <dbReference type="RuleBase" id="RU003707"/>
    </source>
</evidence>
<dbReference type="GO" id="GO:0005739">
    <property type="term" value="C:mitochondrion"/>
    <property type="evidence" value="ECO:0007669"/>
    <property type="project" value="TreeGrafter"/>
</dbReference>
<name>A0A854QR43_CRYNE</name>
<organism evidence="4 5">
    <name type="scientific">Cryptococcus neoformans Tu259-1</name>
    <dbReference type="NCBI Taxonomy" id="1230072"/>
    <lineage>
        <taxon>Eukaryota</taxon>
        <taxon>Fungi</taxon>
        <taxon>Dikarya</taxon>
        <taxon>Basidiomycota</taxon>
        <taxon>Agaricomycotina</taxon>
        <taxon>Tremellomycetes</taxon>
        <taxon>Tremellales</taxon>
        <taxon>Cryptococcaceae</taxon>
        <taxon>Cryptococcus</taxon>
        <taxon>Cryptococcus neoformans species complex</taxon>
    </lineage>
</organism>
<dbReference type="PANTHER" id="PTHR11941">
    <property type="entry name" value="ENOYL-COA HYDRATASE-RELATED"/>
    <property type="match status" value="1"/>
</dbReference>
<keyword evidence="2" id="KW-0456">Lyase</keyword>
<dbReference type="Gene3D" id="1.10.12.10">
    <property type="entry name" value="Lyase 2-enoyl-coa Hydratase, Chain A, domain 2"/>
    <property type="match status" value="1"/>
</dbReference>
<dbReference type="InterPro" id="IPR001753">
    <property type="entry name" value="Enoyl-CoA_hydra/iso"/>
</dbReference>
<dbReference type="InterPro" id="IPR014748">
    <property type="entry name" value="Enoyl-CoA_hydra_C"/>
</dbReference>
<dbReference type="SUPFAM" id="SSF52096">
    <property type="entry name" value="ClpP/crotonase"/>
    <property type="match status" value="1"/>
</dbReference>
<accession>A0A854QR43</accession>
<dbReference type="EMBL" id="AMKT01000007">
    <property type="protein sequence ID" value="OXG29942.1"/>
    <property type="molecule type" value="Genomic_DNA"/>
</dbReference>
<dbReference type="GO" id="GO:0016836">
    <property type="term" value="F:hydro-lyase activity"/>
    <property type="evidence" value="ECO:0007669"/>
    <property type="project" value="UniProtKB-ARBA"/>
</dbReference>
<sequence>MHVGTNSIDTDTSWFHIYCDYHSQQLLPTPMLLPLVRHVSKPQSKQRCLAAWGRTISTTPEPHAYLRPLLTTTADAKLPELDRVMTLMLNRPATKNALTVQMVSEMREALATLNPADSRLLLIQSSNPSLFCSGADLRERRTMSPMQVSNFLDNLRQLLAELEALPIPTVAVIDGYALGGGAELALGCDLRVGGDNTKIALPETKLGIIPGAGGTQRLTRIVGVAKSKELIFTGRHVQGPEAEHIGLLNIYASSPSSPFEAALILARQILTSAPLALAAAKRAISSAPELSLESGLDLERAVYNGLLDTDDRQEGLKAFAEKRRADFRGR</sequence>
<evidence type="ECO:0000256" key="2">
    <source>
        <dbReference type="ARBA" id="ARBA00023239"/>
    </source>
</evidence>
<reference evidence="4 5" key="1">
    <citation type="submission" date="2017-06" db="EMBL/GenBank/DDBJ databases">
        <title>Global population genomics of the pathogenic fungus Cryptococcus neoformans var. grubii.</title>
        <authorList>
            <person name="Cuomo C."/>
            <person name="Litvintseva A."/>
            <person name="Chen Y."/>
            <person name="Young S."/>
            <person name="Zeng Q."/>
            <person name="Chapman S."/>
            <person name="Gujja S."/>
            <person name="Saif S."/>
            <person name="Birren B."/>
        </authorList>
    </citation>
    <scope>NUCLEOTIDE SEQUENCE [LARGE SCALE GENOMIC DNA]</scope>
    <source>
        <strain evidence="4 5">Tu259-1</strain>
    </source>
</reference>
<dbReference type="InterPro" id="IPR018376">
    <property type="entry name" value="Enoyl-CoA_hyd/isom_CS"/>
</dbReference>
<comment type="caution">
    <text evidence="4">The sequence shown here is derived from an EMBL/GenBank/DDBJ whole genome shotgun (WGS) entry which is preliminary data.</text>
</comment>
<comment type="similarity">
    <text evidence="1 3">Belongs to the enoyl-CoA hydratase/isomerase family.</text>
</comment>
<dbReference type="FunFam" id="3.90.226.10:FF:000009">
    <property type="entry name" value="Carnitinyl-CoA dehydratase"/>
    <property type="match status" value="1"/>
</dbReference>
<dbReference type="CDD" id="cd06558">
    <property type="entry name" value="crotonase-like"/>
    <property type="match status" value="1"/>
</dbReference>
<gene>
    <name evidence="4" type="ORF">C361_00379</name>
</gene>
<dbReference type="InterPro" id="IPR029045">
    <property type="entry name" value="ClpP/crotonase-like_dom_sf"/>
</dbReference>
<dbReference type="OrthoDB" id="410701at2759"/>
<dbReference type="PANTHER" id="PTHR11941:SF171">
    <property type="entry name" value="SD19268P"/>
    <property type="match status" value="1"/>
</dbReference>
<dbReference type="Gene3D" id="3.90.226.10">
    <property type="entry name" value="2-enoyl-CoA Hydratase, Chain A, domain 1"/>
    <property type="match status" value="1"/>
</dbReference>
<dbReference type="AlphaFoldDB" id="A0A854QR43"/>
<evidence type="ECO:0000256" key="1">
    <source>
        <dbReference type="ARBA" id="ARBA00005254"/>
    </source>
</evidence>
<proteinExistence type="inferred from homology"/>
<dbReference type="FunFam" id="1.10.12.10:FF:000001">
    <property type="entry name" value="Probable enoyl-CoA hydratase, mitochondrial"/>
    <property type="match status" value="1"/>
</dbReference>
<dbReference type="Pfam" id="PF00378">
    <property type="entry name" value="ECH_1"/>
    <property type="match status" value="1"/>
</dbReference>
<dbReference type="PROSITE" id="PS00166">
    <property type="entry name" value="ENOYL_COA_HYDRATASE"/>
    <property type="match status" value="1"/>
</dbReference>